<protein>
    <submittedName>
        <fullName evidence="3">Predicted unusual protein kinase regulating ubiquinone biosynthesis, AarF/ABC1/UbiB family</fullName>
    </submittedName>
</protein>
<dbReference type="Pfam" id="PF03109">
    <property type="entry name" value="ABC1"/>
    <property type="match status" value="1"/>
</dbReference>
<dbReference type="PANTHER" id="PTHR10566">
    <property type="entry name" value="CHAPERONE-ACTIVITY OF BC1 COMPLEX CABC1 -RELATED"/>
    <property type="match status" value="1"/>
</dbReference>
<dbReference type="STRING" id="1513793.SAMN06296036_105182"/>
<keyword evidence="3" id="KW-0418">Kinase</keyword>
<keyword evidence="3" id="KW-0830">Ubiquinone</keyword>
<dbReference type="Proteomes" id="UP000192907">
    <property type="component" value="Unassembled WGS sequence"/>
</dbReference>
<sequence>MLKSSKSLISGLRYSAIAAKSAGIAFFNKDAGKKYLLESLGSIPGLSAKAAQLLSMKLEPEKTPVVEPMPLPLVKQLIEDRSPQLGQVIHTIDEQAWVASLGQVHRAELQDGRVVAIKIQYPGVREQLDEQFKILMSAASFGPPKKYQMEVEELTSYFKGSLLEELNYLHEAQRQMEFKKLVPKGLPIVVPEVFTDLSSDLILVQTYENAMKLDSIRTFWPKEAQGDCARLFIEYLFKSSFETGLLHSDPHPDNYGFRPTAPGTNYSHELVLYDFGSTLHIEPRHRATFYQLIHKHLNKENYHPLDYLCYIGFNQEKLTFIADKLPALMDTLLIPLQNEGAFNLQSWQLKERVDTILGNDKWWFRTAGPPWFLMFMRAMQGVLYFMQRMDQQVPFKMLWERCEPPHQVSVPHIDAPLSGSTDSLAQSLHVEVREEGRPIVQLRMPARSVDDLENLVPVETRRRIEEQNLNLIKLKKGVQKSGYKPQMIFHSQCDNRDYKVWLE</sequence>
<evidence type="ECO:0000256" key="1">
    <source>
        <dbReference type="ARBA" id="ARBA00009670"/>
    </source>
</evidence>
<proteinExistence type="inferred from homology"/>
<dbReference type="GO" id="GO:0016301">
    <property type="term" value="F:kinase activity"/>
    <property type="evidence" value="ECO:0007669"/>
    <property type="project" value="UniProtKB-KW"/>
</dbReference>
<feature type="domain" description="ABC1 atypical kinase-like" evidence="2">
    <location>
        <begin position="67"/>
        <end position="300"/>
    </location>
</feature>
<evidence type="ECO:0000259" key="2">
    <source>
        <dbReference type="Pfam" id="PF03109"/>
    </source>
</evidence>
<dbReference type="RefSeq" id="WP_132317345.1">
    <property type="nucleotide sequence ID" value="NZ_FWZT01000005.1"/>
</dbReference>
<dbReference type="SUPFAM" id="SSF56112">
    <property type="entry name" value="Protein kinase-like (PK-like)"/>
    <property type="match status" value="1"/>
</dbReference>
<name>A0A1Y6BNA4_9BACT</name>
<dbReference type="AlphaFoldDB" id="A0A1Y6BNA4"/>
<comment type="similarity">
    <text evidence="1">Belongs to the protein kinase superfamily. ADCK protein kinase family.</text>
</comment>
<evidence type="ECO:0000313" key="3">
    <source>
        <dbReference type="EMBL" id="SMF12593.1"/>
    </source>
</evidence>
<keyword evidence="3" id="KW-0808">Transferase</keyword>
<gene>
    <name evidence="3" type="ORF">SAMN06296036_105182</name>
</gene>
<dbReference type="InterPro" id="IPR011009">
    <property type="entry name" value="Kinase-like_dom_sf"/>
</dbReference>
<evidence type="ECO:0000313" key="4">
    <source>
        <dbReference type="Proteomes" id="UP000192907"/>
    </source>
</evidence>
<organism evidence="3 4">
    <name type="scientific">Pseudobacteriovorax antillogorgiicola</name>
    <dbReference type="NCBI Taxonomy" id="1513793"/>
    <lineage>
        <taxon>Bacteria</taxon>
        <taxon>Pseudomonadati</taxon>
        <taxon>Bdellovibrionota</taxon>
        <taxon>Oligoflexia</taxon>
        <taxon>Oligoflexales</taxon>
        <taxon>Pseudobacteriovoracaceae</taxon>
        <taxon>Pseudobacteriovorax</taxon>
    </lineage>
</organism>
<dbReference type="OrthoDB" id="5296306at2"/>
<dbReference type="EMBL" id="FWZT01000005">
    <property type="protein sequence ID" value="SMF12593.1"/>
    <property type="molecule type" value="Genomic_DNA"/>
</dbReference>
<dbReference type="PANTHER" id="PTHR10566:SF113">
    <property type="entry name" value="PROTEIN ACTIVITY OF BC1 COMPLEX KINASE 7, CHLOROPLASTIC"/>
    <property type="match status" value="1"/>
</dbReference>
<keyword evidence="4" id="KW-1185">Reference proteome</keyword>
<reference evidence="4" key="1">
    <citation type="submission" date="2017-04" db="EMBL/GenBank/DDBJ databases">
        <authorList>
            <person name="Varghese N."/>
            <person name="Submissions S."/>
        </authorList>
    </citation>
    <scope>NUCLEOTIDE SEQUENCE [LARGE SCALE GENOMIC DNA]</scope>
    <source>
        <strain evidence="4">RKEM611</strain>
    </source>
</reference>
<dbReference type="InterPro" id="IPR050154">
    <property type="entry name" value="UbiB_kinase"/>
</dbReference>
<accession>A0A1Y6BNA4</accession>
<dbReference type="InterPro" id="IPR004147">
    <property type="entry name" value="ABC1_dom"/>
</dbReference>